<dbReference type="Gene3D" id="2.40.50.140">
    <property type="entry name" value="Nucleic acid-binding proteins"/>
    <property type="match status" value="1"/>
</dbReference>
<comment type="similarity">
    <text evidence="6">Belongs to the class I-like SAM-binding methyltransferase superfamily. RNA M5U methyltransferase family.</text>
</comment>
<reference evidence="10" key="1">
    <citation type="submission" date="2016-10" db="EMBL/GenBank/DDBJ databases">
        <authorList>
            <person name="Varghese N."/>
            <person name="Submissions S."/>
        </authorList>
    </citation>
    <scope>NUCLEOTIDE SEQUENCE [LARGE SCALE GENOMIC DNA]</scope>
    <source>
        <strain evidence="10">DSM 23439</strain>
    </source>
</reference>
<protein>
    <submittedName>
        <fullName evidence="9">23S rRNA (Uracil1939-C5)-methyltransferase</fullName>
    </submittedName>
</protein>
<evidence type="ECO:0000256" key="6">
    <source>
        <dbReference type="PROSITE-ProRule" id="PRU01024"/>
    </source>
</evidence>
<dbReference type="Gene3D" id="3.40.50.150">
    <property type="entry name" value="Vaccinia Virus protein VP39"/>
    <property type="match status" value="1"/>
</dbReference>
<gene>
    <name evidence="9" type="ORF">SAMN05421848_0263</name>
</gene>
<dbReference type="GO" id="GO:0070041">
    <property type="term" value="F:rRNA (uridine-C5-)-methyltransferase activity"/>
    <property type="evidence" value="ECO:0007669"/>
    <property type="project" value="TreeGrafter"/>
</dbReference>
<evidence type="ECO:0000256" key="7">
    <source>
        <dbReference type="SAM" id="MobiDB-lite"/>
    </source>
</evidence>
<feature type="region of interest" description="Disordered" evidence="7">
    <location>
        <begin position="1"/>
        <end position="29"/>
    </location>
</feature>
<feature type="binding site" evidence="6">
    <location>
        <position position="320"/>
    </location>
    <ligand>
        <name>S-adenosyl-L-methionine</name>
        <dbReference type="ChEBI" id="CHEBI:59789"/>
    </ligand>
</feature>
<dbReference type="Gene3D" id="2.40.50.1070">
    <property type="match status" value="1"/>
</dbReference>
<dbReference type="SUPFAM" id="SSF53335">
    <property type="entry name" value="S-adenosyl-L-methionine-dependent methyltransferases"/>
    <property type="match status" value="1"/>
</dbReference>
<dbReference type="Pfam" id="PF05958">
    <property type="entry name" value="tRNA_U5-meth_tr"/>
    <property type="match status" value="2"/>
</dbReference>
<dbReference type="Proteomes" id="UP000199046">
    <property type="component" value="Unassembled WGS sequence"/>
</dbReference>
<sequence length="457" mass="50964">MAMLGQRRQQRRPARKRLEASNGQRDEKGSVVIERMAHDGRGVSRNRDGKTLFIEQALTGEEVEVAIHTQHGRYDEGHVRRVVKASEARVTPGCEHFGRCGGCDLQHLEIEGQRRHKQQVLREHLERHDIALPEPELLKGEAWGYRRRARLGVRVGSDDRLHFGYRVRGQDRLFNIEQCPILEPRLEALLQPLRALIETLEAPRRLGHVELVAGDDSVMITLRQLRRVPGDMTRWQQFARDHQLLLSVLAGEGNSPQLMRLDDHPDIWPHYRALVDDRGAGIGIQSGDFLQANADVNHQLVARVLEWANVHNEMAVMDLFAGVGNFSLTLAAAGARVIAYEGRESMVQRLRDNAENAGVADRIDARCTDLSGAPAGLEQADLVVLDPPRSGAQGICQALADNGPSRVLYVSCEPATLARDVHILTGGGYRLVQALVADMFPQTAHLESLVLLERQST</sequence>
<keyword evidence="4 6" id="KW-0949">S-adenosyl-L-methionine</keyword>
<dbReference type="InterPro" id="IPR012340">
    <property type="entry name" value="NA-bd_OB-fold"/>
</dbReference>
<evidence type="ECO:0000256" key="5">
    <source>
        <dbReference type="ARBA" id="ARBA00023014"/>
    </source>
</evidence>
<dbReference type="InterPro" id="IPR002792">
    <property type="entry name" value="TRAM_dom"/>
</dbReference>
<proteinExistence type="inferred from homology"/>
<keyword evidence="5" id="KW-0411">Iron-sulfur</keyword>
<feature type="active site" description="Nucleophile" evidence="6">
    <location>
        <position position="412"/>
    </location>
</feature>
<dbReference type="GO" id="GO:0051539">
    <property type="term" value="F:4 iron, 4 sulfur cluster binding"/>
    <property type="evidence" value="ECO:0007669"/>
    <property type="project" value="UniProtKB-KW"/>
</dbReference>
<keyword evidence="10" id="KW-1185">Reference proteome</keyword>
<accession>A0A1I1FSI3</accession>
<keyword evidence="1" id="KW-0004">4Fe-4S</keyword>
<dbReference type="CDD" id="cd02440">
    <property type="entry name" value="AdoMet_MTases"/>
    <property type="match status" value="1"/>
</dbReference>
<evidence type="ECO:0000256" key="3">
    <source>
        <dbReference type="ARBA" id="ARBA00022679"/>
    </source>
</evidence>
<dbReference type="STRING" id="402385.SAMN05421848_0263"/>
<dbReference type="EMBL" id="FOLY01000001">
    <property type="protein sequence ID" value="SFC02529.1"/>
    <property type="molecule type" value="Genomic_DNA"/>
</dbReference>
<dbReference type="OrthoDB" id="9804590at2"/>
<dbReference type="PROSITE" id="PS51687">
    <property type="entry name" value="SAM_MT_RNA_M5U"/>
    <property type="match status" value="1"/>
</dbReference>
<feature type="binding site" evidence="6">
    <location>
        <position position="291"/>
    </location>
    <ligand>
        <name>S-adenosyl-L-methionine</name>
        <dbReference type="ChEBI" id="CHEBI:59789"/>
    </ligand>
</feature>
<dbReference type="PANTHER" id="PTHR11061:SF49">
    <property type="entry name" value="23S RRNA (URACIL(1939)-C(5))-METHYLTRANSFERASE RLMD"/>
    <property type="match status" value="1"/>
</dbReference>
<feature type="compositionally biased region" description="Basic and acidic residues" evidence="7">
    <location>
        <begin position="16"/>
        <end position="29"/>
    </location>
</feature>
<dbReference type="InterPro" id="IPR010280">
    <property type="entry name" value="U5_MeTrfase_fam"/>
</dbReference>
<dbReference type="PANTHER" id="PTHR11061">
    <property type="entry name" value="RNA M5U METHYLTRANSFERASE"/>
    <property type="match status" value="1"/>
</dbReference>
<organism evidence="9 10">
    <name type="scientific">Kushneria avicenniae</name>
    <dbReference type="NCBI Taxonomy" id="402385"/>
    <lineage>
        <taxon>Bacteria</taxon>
        <taxon>Pseudomonadati</taxon>
        <taxon>Pseudomonadota</taxon>
        <taxon>Gammaproteobacteria</taxon>
        <taxon>Oceanospirillales</taxon>
        <taxon>Halomonadaceae</taxon>
        <taxon>Kushneria</taxon>
    </lineage>
</organism>
<dbReference type="InterPro" id="IPR029063">
    <property type="entry name" value="SAM-dependent_MTases_sf"/>
</dbReference>
<dbReference type="PROSITE" id="PS50926">
    <property type="entry name" value="TRAM"/>
    <property type="match status" value="1"/>
</dbReference>
<keyword evidence="3 6" id="KW-0808">Transferase</keyword>
<dbReference type="AlphaFoldDB" id="A0A1I1FSI3"/>
<feature type="binding site" evidence="6">
    <location>
        <position position="386"/>
    </location>
    <ligand>
        <name>S-adenosyl-L-methionine</name>
        <dbReference type="ChEBI" id="CHEBI:59789"/>
    </ligand>
</feature>
<keyword evidence="1" id="KW-0479">Metal-binding</keyword>
<dbReference type="GO" id="GO:0070475">
    <property type="term" value="P:rRNA base methylation"/>
    <property type="evidence" value="ECO:0007669"/>
    <property type="project" value="TreeGrafter"/>
</dbReference>
<evidence type="ECO:0000313" key="9">
    <source>
        <dbReference type="EMBL" id="SFC02529.1"/>
    </source>
</evidence>
<evidence type="ECO:0000256" key="2">
    <source>
        <dbReference type="ARBA" id="ARBA00022603"/>
    </source>
</evidence>
<evidence type="ECO:0000256" key="4">
    <source>
        <dbReference type="ARBA" id="ARBA00022691"/>
    </source>
</evidence>
<evidence type="ECO:0000313" key="10">
    <source>
        <dbReference type="Proteomes" id="UP000199046"/>
    </source>
</evidence>
<evidence type="ECO:0000259" key="8">
    <source>
        <dbReference type="PROSITE" id="PS50926"/>
    </source>
</evidence>
<keyword evidence="2 6" id="KW-0489">Methyltransferase</keyword>
<name>A0A1I1FSI3_9GAMM</name>
<feature type="binding site" evidence="6">
    <location>
        <position position="341"/>
    </location>
    <ligand>
        <name>S-adenosyl-L-methionine</name>
        <dbReference type="ChEBI" id="CHEBI:59789"/>
    </ligand>
</feature>
<dbReference type="SUPFAM" id="SSF50249">
    <property type="entry name" value="Nucleic acid-binding proteins"/>
    <property type="match status" value="1"/>
</dbReference>
<feature type="domain" description="TRAM" evidence="8">
    <location>
        <begin position="19"/>
        <end position="81"/>
    </location>
</feature>
<keyword evidence="1" id="KW-0408">Iron</keyword>
<evidence type="ECO:0000256" key="1">
    <source>
        <dbReference type="ARBA" id="ARBA00022485"/>
    </source>
</evidence>
<dbReference type="RefSeq" id="WP_090130048.1">
    <property type="nucleotide sequence ID" value="NZ_FOLY01000001.1"/>
</dbReference>